<feature type="chain" id="PRO_5002325603" description="Beta-galactosidase" evidence="13">
    <location>
        <begin position="20"/>
        <end position="1036"/>
    </location>
</feature>
<dbReference type="OrthoDB" id="9801077at2"/>
<dbReference type="AlphaFoldDB" id="A0A0D7W7W5"/>
<dbReference type="Gene3D" id="2.60.40.10">
    <property type="entry name" value="Immunoglobulins"/>
    <property type="match status" value="2"/>
</dbReference>
<dbReference type="InterPro" id="IPR013783">
    <property type="entry name" value="Ig-like_fold"/>
</dbReference>
<dbReference type="GO" id="GO:0005990">
    <property type="term" value="P:lactose catabolic process"/>
    <property type="evidence" value="ECO:0007669"/>
    <property type="project" value="TreeGrafter"/>
</dbReference>
<comment type="subunit">
    <text evidence="5">Monomer.</text>
</comment>
<evidence type="ECO:0000259" key="14">
    <source>
        <dbReference type="SMART" id="SM01038"/>
    </source>
</evidence>
<dbReference type="Proteomes" id="UP000032361">
    <property type="component" value="Unassembled WGS sequence"/>
</dbReference>
<evidence type="ECO:0000256" key="11">
    <source>
        <dbReference type="ARBA" id="ARBA00032230"/>
    </source>
</evidence>
<dbReference type="Pfam" id="PF16353">
    <property type="entry name" value="LacZ_4"/>
    <property type="match status" value="1"/>
</dbReference>
<evidence type="ECO:0000256" key="12">
    <source>
        <dbReference type="RuleBase" id="RU361154"/>
    </source>
</evidence>
<dbReference type="PANTHER" id="PTHR46323">
    <property type="entry name" value="BETA-GALACTOSIDASE"/>
    <property type="match status" value="1"/>
</dbReference>
<dbReference type="InterPro" id="IPR006101">
    <property type="entry name" value="Glyco_hydro_2"/>
</dbReference>
<evidence type="ECO:0000256" key="6">
    <source>
        <dbReference type="ARBA" id="ARBA00012756"/>
    </source>
</evidence>
<name>A0A0D7W7W5_9FLAO</name>
<comment type="similarity">
    <text evidence="4 12">Belongs to the glycosyl hydrolase 2 family.</text>
</comment>
<keyword evidence="8 12" id="KW-0378">Hydrolase</keyword>
<dbReference type="SUPFAM" id="SSF49785">
    <property type="entry name" value="Galactose-binding domain-like"/>
    <property type="match status" value="1"/>
</dbReference>
<comment type="catalytic activity">
    <reaction evidence="1 12">
        <text>Hydrolysis of terminal non-reducing beta-D-galactose residues in beta-D-galactosides.</text>
        <dbReference type="EC" id="3.2.1.23"/>
    </reaction>
</comment>
<evidence type="ECO:0000256" key="1">
    <source>
        <dbReference type="ARBA" id="ARBA00001412"/>
    </source>
</evidence>
<dbReference type="GO" id="GO:0009341">
    <property type="term" value="C:beta-galactosidase complex"/>
    <property type="evidence" value="ECO:0007669"/>
    <property type="project" value="InterPro"/>
</dbReference>
<evidence type="ECO:0000313" key="16">
    <source>
        <dbReference type="Proteomes" id="UP000032361"/>
    </source>
</evidence>
<dbReference type="InterPro" id="IPR017853">
    <property type="entry name" value="GH"/>
</dbReference>
<comment type="cofactor">
    <cofactor evidence="3">
        <name>Na(+)</name>
        <dbReference type="ChEBI" id="CHEBI:29101"/>
    </cofactor>
</comment>
<dbReference type="EMBL" id="JTDV01000002">
    <property type="protein sequence ID" value="KJD33912.1"/>
    <property type="molecule type" value="Genomic_DNA"/>
</dbReference>
<dbReference type="InterPro" id="IPR008979">
    <property type="entry name" value="Galactose-bd-like_sf"/>
</dbReference>
<comment type="cofactor">
    <cofactor evidence="2">
        <name>Ca(2+)</name>
        <dbReference type="ChEBI" id="CHEBI:29108"/>
    </cofactor>
</comment>
<dbReference type="InterPro" id="IPR006103">
    <property type="entry name" value="Glyco_hydro_2_cat"/>
</dbReference>
<evidence type="ECO:0000256" key="7">
    <source>
        <dbReference type="ARBA" id="ARBA00013303"/>
    </source>
</evidence>
<protein>
    <recommendedName>
        <fullName evidence="7 12">Beta-galactosidase</fullName>
        <ecNumber evidence="6 12">3.2.1.23</ecNumber>
    </recommendedName>
    <alternativeName>
        <fullName evidence="11 12">Lactase</fullName>
    </alternativeName>
</protein>
<dbReference type="FunFam" id="3.20.20.80:FF:000018">
    <property type="entry name" value="Beta-galactosidase"/>
    <property type="match status" value="1"/>
</dbReference>
<dbReference type="InterPro" id="IPR032312">
    <property type="entry name" value="LacZ_4"/>
</dbReference>
<dbReference type="InterPro" id="IPR011013">
    <property type="entry name" value="Gal_mutarotase_sf_dom"/>
</dbReference>
<organism evidence="15 16">
    <name type="scientific">Neotamlana nanhaiensis</name>
    <dbReference type="NCBI Taxonomy" id="1382798"/>
    <lineage>
        <taxon>Bacteria</taxon>
        <taxon>Pseudomonadati</taxon>
        <taxon>Bacteroidota</taxon>
        <taxon>Flavobacteriia</taxon>
        <taxon>Flavobacteriales</taxon>
        <taxon>Flavobacteriaceae</taxon>
        <taxon>Neotamlana</taxon>
    </lineage>
</organism>
<proteinExistence type="inferred from homology"/>
<dbReference type="InterPro" id="IPR050347">
    <property type="entry name" value="Bact_Beta-galactosidase"/>
</dbReference>
<dbReference type="RefSeq" id="WP_044625402.1">
    <property type="nucleotide sequence ID" value="NZ_JTDV01000002.1"/>
</dbReference>
<dbReference type="FunFam" id="2.60.40.10:FF:000680">
    <property type="entry name" value="Beta-galactosidase"/>
    <property type="match status" value="1"/>
</dbReference>
<evidence type="ECO:0000256" key="5">
    <source>
        <dbReference type="ARBA" id="ARBA00011245"/>
    </source>
</evidence>
<gene>
    <name evidence="15" type="ORF">PK35_04015</name>
</gene>
<dbReference type="SMART" id="SM01038">
    <property type="entry name" value="Bgal_small_N"/>
    <property type="match status" value="1"/>
</dbReference>
<dbReference type="InterPro" id="IPR014718">
    <property type="entry name" value="GH-type_carb-bd"/>
</dbReference>
<dbReference type="Pfam" id="PF00703">
    <property type="entry name" value="Glyco_hydro_2"/>
    <property type="match status" value="1"/>
</dbReference>
<dbReference type="SUPFAM" id="SSF74650">
    <property type="entry name" value="Galactose mutarotase-like"/>
    <property type="match status" value="1"/>
</dbReference>
<dbReference type="PANTHER" id="PTHR46323:SF2">
    <property type="entry name" value="BETA-GALACTOSIDASE"/>
    <property type="match status" value="1"/>
</dbReference>
<feature type="domain" description="Beta galactosidase small chain/" evidence="14">
    <location>
        <begin position="756"/>
        <end position="1033"/>
    </location>
</feature>
<dbReference type="InterPro" id="IPR023230">
    <property type="entry name" value="Glyco_hydro_2_CS"/>
</dbReference>
<dbReference type="InterPro" id="IPR006104">
    <property type="entry name" value="Glyco_hydro_2_N"/>
</dbReference>
<dbReference type="PROSITE" id="PS00719">
    <property type="entry name" value="GLYCOSYL_HYDROL_F2_1"/>
    <property type="match status" value="1"/>
</dbReference>
<dbReference type="GO" id="GO:0004565">
    <property type="term" value="F:beta-galactosidase activity"/>
    <property type="evidence" value="ECO:0007669"/>
    <property type="project" value="UniProtKB-EC"/>
</dbReference>
<dbReference type="Pfam" id="PF02929">
    <property type="entry name" value="Bgal_small_N"/>
    <property type="match status" value="1"/>
</dbReference>
<evidence type="ECO:0000256" key="3">
    <source>
        <dbReference type="ARBA" id="ARBA00001959"/>
    </source>
</evidence>
<dbReference type="SUPFAM" id="SSF51445">
    <property type="entry name" value="(Trans)glycosidases"/>
    <property type="match status" value="1"/>
</dbReference>
<dbReference type="Pfam" id="PF02837">
    <property type="entry name" value="Glyco_hydro_2_N"/>
    <property type="match status" value="1"/>
</dbReference>
<dbReference type="PRINTS" id="PR00132">
    <property type="entry name" value="GLHYDRLASE2"/>
</dbReference>
<dbReference type="PATRIC" id="fig|1382798.3.peg.1977"/>
<evidence type="ECO:0000256" key="4">
    <source>
        <dbReference type="ARBA" id="ARBA00007401"/>
    </source>
</evidence>
<dbReference type="Gene3D" id="3.20.20.80">
    <property type="entry name" value="Glycosidases"/>
    <property type="match status" value="1"/>
</dbReference>
<comment type="caution">
    <text evidence="15">The sequence shown here is derived from an EMBL/GenBank/DDBJ whole genome shotgun (WGS) entry which is preliminary data.</text>
</comment>
<dbReference type="InterPro" id="IPR023232">
    <property type="entry name" value="Glyco_hydro_2_AS"/>
</dbReference>
<evidence type="ECO:0000256" key="13">
    <source>
        <dbReference type="SAM" id="SignalP"/>
    </source>
</evidence>
<dbReference type="SUPFAM" id="SSF49303">
    <property type="entry name" value="beta-Galactosidase/glucuronidase domain"/>
    <property type="match status" value="2"/>
</dbReference>
<keyword evidence="9" id="KW-0106">Calcium</keyword>
<feature type="signal peptide" evidence="13">
    <location>
        <begin position="1"/>
        <end position="19"/>
    </location>
</feature>
<sequence length="1036" mass="118837">MKHSIFSLLILLISQLSLAQNDWENPELFQINREKAHAYFYPFSSVENALQNDISQETYIKNLNGNWQFKYLNSAENRDDNFYKSDYNASDWDKIPVPGNWEMYGYGYPIYVSAGYPFKRNPPFIDALQNAIGLYITHFNLPENWKKRDVFIQLGAVKSGFYIWVNGEKVGYSQDSKLPSEFNITPYLKSGENKIALEVFKYTDGSYLEDQDFWRLAGIQRDVLLFARPKTHIRDFTVVASLDEHYKNGIFNLDVEIASAKKNNKNFTLSYQLFDASNAEIKAEKSAFKINQHSNIQSFKAEIENVKSWSAETPNLYKLIIQLHDSKGNLVEATSFNVGFRTSEIKGGQLLVNGKPILLKGVNRHEHSPYFGHVVNKQMMIDDIKTMKQFNINAVRTSHYPNDPLWYQLCDQYGMYLYDEANVESHGMGYEPENTLANKPEWKAAHVERVSNMVIRDKNHPSIIVWSMGNEAGTGPNFLASYLAMQKLDSTRPIHYERAEKLTDVKERHTDIIGNMYAYIDYIKNKWVGTDTERPFIWCEYSHAMGNSNGNFKEYWDFVYEQPQVQGGFIWDWMDQGLAKTDSLGNEYWAYGGHFEPKGVRHDQNFCLNGIVDPDLKPHPAIFEVKKVYQNIRFDGFDTETGTVTIKNDFFFKNLDDYQVKWELLSDGNVTASGLFTIDNVAPQSTKTFQIDLPSLDDSAEYFINFYALQNVVDAFLPIGHKVASEQFQLTDFKPKTSDENLINSISSEEKNDDIILSGDDFSVTFSKTTGALIAYTLNGSELISAPITPSFWRAPTDNDFGNKMPERCKVWKDAEAHMELKNISFKNTSKQEILINTHFYLPEVEGSINLNYLVKSNGTIAVDYTFEAKKEDLPEIPRIGLKLQLPKTFDNLNYYGKGPWENYVDRNTAAYVGLYHSAVSEQYFAYSRPQENGHKTGARWLSLRNHSGLGLKFEAGNDVLEFNALHYTTDDLDPGKRKKLRTTSDLKSSNFVALHLDHKMMGVGGDNSWGAKPHAPYMYYANTPYSFNFTIKPIK</sequence>
<dbReference type="InterPro" id="IPR004199">
    <property type="entry name" value="B-gal_small/dom_5"/>
</dbReference>
<dbReference type="Pfam" id="PF02836">
    <property type="entry name" value="Glyco_hydro_2_C"/>
    <property type="match status" value="1"/>
</dbReference>
<evidence type="ECO:0000256" key="9">
    <source>
        <dbReference type="ARBA" id="ARBA00022837"/>
    </source>
</evidence>
<keyword evidence="13" id="KW-0732">Signal</keyword>
<evidence type="ECO:0000256" key="8">
    <source>
        <dbReference type="ARBA" id="ARBA00022801"/>
    </source>
</evidence>
<accession>A0A0D7W7W5</accession>
<dbReference type="PROSITE" id="PS00608">
    <property type="entry name" value="GLYCOSYL_HYDROL_F2_2"/>
    <property type="match status" value="1"/>
</dbReference>
<dbReference type="InterPro" id="IPR006102">
    <property type="entry name" value="Ig-like_GH2"/>
</dbReference>
<dbReference type="Gene3D" id="2.60.120.260">
    <property type="entry name" value="Galactose-binding domain-like"/>
    <property type="match status" value="1"/>
</dbReference>
<dbReference type="STRING" id="1382798.PK35_04015"/>
<keyword evidence="10 12" id="KW-0326">Glycosidase</keyword>
<evidence type="ECO:0000256" key="2">
    <source>
        <dbReference type="ARBA" id="ARBA00001913"/>
    </source>
</evidence>
<dbReference type="Gene3D" id="2.70.98.10">
    <property type="match status" value="1"/>
</dbReference>
<dbReference type="EC" id="3.2.1.23" evidence="6 12"/>
<evidence type="ECO:0000256" key="10">
    <source>
        <dbReference type="ARBA" id="ARBA00023295"/>
    </source>
</evidence>
<keyword evidence="16" id="KW-1185">Reference proteome</keyword>
<reference evidence="15 16" key="1">
    <citation type="journal article" date="2015" name="Antonie Van Leeuwenhoek">
        <title>Tamlana nanhaiensis sp. nov., isolated from surface seawater collected from the South China Sea.</title>
        <authorList>
            <person name="Liu X."/>
            <person name="Lai Q."/>
            <person name="Du Y."/>
            <person name="Li G."/>
            <person name="Sun F."/>
            <person name="Shao Z."/>
        </authorList>
    </citation>
    <scope>NUCLEOTIDE SEQUENCE [LARGE SCALE GENOMIC DNA]</scope>
    <source>
        <strain evidence="15 16">FHC16</strain>
    </source>
</reference>
<dbReference type="InterPro" id="IPR036156">
    <property type="entry name" value="Beta-gal/glucu_dom_sf"/>
</dbReference>
<evidence type="ECO:0000313" key="15">
    <source>
        <dbReference type="EMBL" id="KJD33912.1"/>
    </source>
</evidence>
<dbReference type="GO" id="GO:0030246">
    <property type="term" value="F:carbohydrate binding"/>
    <property type="evidence" value="ECO:0007669"/>
    <property type="project" value="InterPro"/>
</dbReference>